<evidence type="ECO:0000256" key="2">
    <source>
        <dbReference type="ARBA" id="ARBA00022448"/>
    </source>
</evidence>
<dbReference type="PANTHER" id="PTHR13715">
    <property type="entry name" value="RYANODINE RECEPTOR AND IP3 RECEPTOR"/>
    <property type="match status" value="1"/>
</dbReference>
<dbReference type="GO" id="GO:0005262">
    <property type="term" value="F:calcium channel activity"/>
    <property type="evidence" value="ECO:0007669"/>
    <property type="project" value="InterPro"/>
</dbReference>
<dbReference type="PROSITE" id="PS50919">
    <property type="entry name" value="MIR"/>
    <property type="match status" value="1"/>
</dbReference>
<feature type="domain" description="MIR" evidence="12">
    <location>
        <begin position="195"/>
        <end position="249"/>
    </location>
</feature>
<dbReference type="InterPro" id="IPR015925">
    <property type="entry name" value="Ryanodine_IP3_receptor"/>
</dbReference>
<evidence type="ECO:0000256" key="7">
    <source>
        <dbReference type="ARBA" id="ARBA00023136"/>
    </source>
</evidence>
<feature type="transmembrane region" description="Helical" evidence="11">
    <location>
        <begin position="2819"/>
        <end position="2838"/>
    </location>
</feature>
<dbReference type="Pfam" id="PF02815">
    <property type="entry name" value="MIR"/>
    <property type="match status" value="1"/>
</dbReference>
<evidence type="ECO:0000256" key="3">
    <source>
        <dbReference type="ARBA" id="ARBA00022692"/>
    </source>
</evidence>
<dbReference type="Gene3D" id="2.80.10.50">
    <property type="match status" value="2"/>
</dbReference>
<comment type="caution">
    <text evidence="13">The sequence shown here is derived from an EMBL/GenBank/DDBJ whole genome shotgun (WGS) entry which is preliminary data.</text>
</comment>
<dbReference type="Pfam" id="PF08709">
    <property type="entry name" value="Ins145_P3_rec"/>
    <property type="match status" value="1"/>
</dbReference>
<feature type="transmembrane region" description="Helical" evidence="11">
    <location>
        <begin position="2879"/>
        <end position="2900"/>
    </location>
</feature>
<feature type="compositionally biased region" description="Low complexity" evidence="10">
    <location>
        <begin position="1106"/>
        <end position="1127"/>
    </location>
</feature>
<dbReference type="InterPro" id="IPR000699">
    <property type="entry name" value="RIH_dom"/>
</dbReference>
<keyword evidence="6" id="KW-0406">Ion transport</keyword>
<keyword evidence="7 11" id="KW-0472">Membrane</keyword>
<feature type="region of interest" description="Disordered" evidence="10">
    <location>
        <begin position="1093"/>
        <end position="1127"/>
    </location>
</feature>
<evidence type="ECO:0000256" key="4">
    <source>
        <dbReference type="ARBA" id="ARBA00022737"/>
    </source>
</evidence>
<evidence type="ECO:0000259" key="12">
    <source>
        <dbReference type="PROSITE" id="PS50919"/>
    </source>
</evidence>
<dbReference type="InterPro" id="IPR014821">
    <property type="entry name" value="Ins145_P3_rcpt"/>
</dbReference>
<dbReference type="SUPFAM" id="SSF100909">
    <property type="entry name" value="IP3 receptor type 1 binding core, domain 2"/>
    <property type="match status" value="1"/>
</dbReference>
<keyword evidence="4" id="KW-0677">Repeat</keyword>
<dbReference type="GO" id="GO:0012505">
    <property type="term" value="C:endomembrane system"/>
    <property type="evidence" value="ECO:0007669"/>
    <property type="project" value="UniProtKB-SubCell"/>
</dbReference>
<evidence type="ECO:0000313" key="14">
    <source>
        <dbReference type="Proteomes" id="UP001190700"/>
    </source>
</evidence>
<proteinExistence type="predicted"/>
<keyword evidence="5 11" id="KW-1133">Transmembrane helix</keyword>
<keyword evidence="8" id="KW-1071">Ligand-gated ion channel</keyword>
<dbReference type="Pfam" id="PF01365">
    <property type="entry name" value="RYDR_ITPR"/>
    <property type="match status" value="2"/>
</dbReference>
<dbReference type="EMBL" id="LGRX02009904">
    <property type="protein sequence ID" value="KAK3271256.1"/>
    <property type="molecule type" value="Genomic_DNA"/>
</dbReference>
<feature type="compositionally biased region" description="Basic and acidic residues" evidence="10">
    <location>
        <begin position="980"/>
        <end position="990"/>
    </location>
</feature>
<dbReference type="InterPro" id="IPR036300">
    <property type="entry name" value="MIR_dom_sf"/>
</dbReference>
<feature type="transmembrane region" description="Helical" evidence="11">
    <location>
        <begin position="2790"/>
        <end position="2812"/>
    </location>
</feature>
<keyword evidence="2" id="KW-0813">Transport</keyword>
<comment type="subcellular location">
    <subcellularLocation>
        <location evidence="1">Endomembrane system</location>
        <topology evidence="1">Multi-pass membrane protein</topology>
    </subcellularLocation>
</comment>
<name>A0AAE0G465_9CHLO</name>
<evidence type="ECO:0000256" key="10">
    <source>
        <dbReference type="SAM" id="MobiDB-lite"/>
    </source>
</evidence>
<feature type="transmembrane region" description="Helical" evidence="11">
    <location>
        <begin position="2640"/>
        <end position="2661"/>
    </location>
</feature>
<dbReference type="Pfam" id="PF08454">
    <property type="entry name" value="RIH_assoc"/>
    <property type="match status" value="1"/>
</dbReference>
<evidence type="ECO:0000256" key="11">
    <source>
        <dbReference type="SAM" id="Phobius"/>
    </source>
</evidence>
<dbReference type="PANTHER" id="PTHR13715:SF99">
    <property type="entry name" value="INOSITOL 1,4,5-TRISPHOSPHATE RECEPTOR-LIKE PROTEIN A"/>
    <property type="match status" value="1"/>
</dbReference>
<feature type="region of interest" description="Disordered" evidence="10">
    <location>
        <begin position="967"/>
        <end position="997"/>
    </location>
</feature>
<evidence type="ECO:0000256" key="6">
    <source>
        <dbReference type="ARBA" id="ARBA00023065"/>
    </source>
</evidence>
<dbReference type="InterPro" id="IPR013662">
    <property type="entry name" value="RIH_assoc-dom"/>
</dbReference>
<dbReference type="GO" id="GO:0016020">
    <property type="term" value="C:membrane"/>
    <property type="evidence" value="ECO:0007669"/>
    <property type="project" value="InterPro"/>
</dbReference>
<dbReference type="InterPro" id="IPR016093">
    <property type="entry name" value="MIR_motif"/>
</dbReference>
<keyword evidence="9" id="KW-0407">Ion channel</keyword>
<sequence>MEIIDGWLQAKHWLAPLSKGYGISPLKLSMEDDVTIPRTSNVGSLPVRFGDEVLLAISDPWLPNGFMCSTTDFQSCVVHCQDSDINVPHSLLYTRFFIYHKMQYNALKEFSLSSSVSEGEVLAAMLDTEDQANSEFSPKKRSLSLEQSTSPKANGCRSESYVERSSAVRSIAQRVKPKMEEEWSANLLELKRISGEAVSFGEVIQLRHRLSGKFLSAQQNAPALEERDCTSVELLDHGTSASWFRVLPGYKSKSLGELVHYTDPIILQSVVFRHAHVHVASSGMGTEAMQGLNHDTPTGVPNESPWVPYTLPSPYTLAILEVNSSTMATRFKIIPYAHQTAVSTIQRSRSKEALICLIDSRGHKHAEPDISSDVMCSGTILQLRHCESNGDLVPHVHQMTFETVTGTSKNKDSAQVSTLTNSFWKLELSDATWAGGRLTWSQLYRIKHVASSLYLCPGALRKWALVRRAFVIGKLSPTGKIHLLNVVRFLVSVFNRLELTDTFVERDSLWRLRPFERWKETDDPEGKHTDFKAGSLLYLQNVSTGLYLGAALSSGVVRSPSALAKRLCFEGDALSLHPVEETVLTSLWPVVHATNYIKYFTARLQKAAFVPLKDKPSVGPMGRASRVDLNPWALSFARSPLGIEVGAQAPTLIRLLEELLFKLTPQSTNENAMTRHGVLDVGLQNCLYEQGYLKAVMALLQDLFENKGIPPQLVDVDPVPGFKYMCQLLHRILRQTCSGNMAVKAYLAEHTRMFQLQLGTEMKSAYTLMEIYCENTKLVRSISVEHLHRFLDLMAQHRQPRFVEFLIVCSACKGHAIPQNQNHIVDYIQKKPEILPLLVEENGRVLLVDQVSGTCCQCEEMLPDEDEIVMKDSSDIDPPELLLRYYLQVLALYRVLCLGQNAHTNRVLLNLPQQLGLGYHTLLRLMKNRSLPHQLRKAATQLLQVVYVQNYCEEDIPLVRRTHIWTPAAPPPNPQSSHETSTHRAPESKVDASSSELDPAHFPAEARQHFPDLKEFILSYLQDVKVFYNSSRCENELTDTVMRLLNCLLSFGLYSMPTTDPTDPTDPTDLLYEAPGCIPRSSSRDPIDLAKVFPATETPSSPRQKLASLPPLHSSPPRSSAPTAAAPRVEHDLSQIRPLVQPLMSLLNRSMEARFVVPESDVFSEDILLTMQVQISICQLFASLFQIQLDCRLHVLRRSFEQLFERRFQAYVAAFKSFANDIFSGTASDSPEEAGLEHERPIFDHPPIDMALRSRRVWTDGIMGRMWTKGTLDKIRKRVFDAENGLLGSLQASVPSPSQPAAPTGLDSWETAPTDDPFVEALLKLLQGNHPPLTQAAFEVLHNHLTERAGLMDAFTNLQLLVYPEIAAHHDEVHCEVSVLRRLVIMLQNSAGSSFTAAALKAEPILNRLAVLCDTAHWEDDDGPRGTQTATTKAALVLAKELHFSRKTLSVDNSTAGKFQTMLANLGVLELAVKILQLPVPREEPLLGSAPSEPTPLKALFVACHRLLVGAVTSPQHKVNQKWLWQHRGTLVDAMGTPGLDVASTVAATVRDNTTLAWKVDRALVTRILDLIRTKGRQRRWLQCLHTFVFSAGEVIEANREMVFFQLLSPDYFNHVSLLYNDPEGAGFAERGSLMAAGEHLTDSLGTQLGYHLELVNLIAVCTRGGGNVVVRRARALLSLQDTMRHVLDVSKSWAGGAAPRPKDVWLGYAPAPAPRTDIPLATQYRVKTVFMKFLLAAYLDTKDGERLMDLAGWYRFWESPPASPRTFDAVEGDVAPNAGTQPAADVTPQTTLLQELRDDLQAAVAAGKAMEKEMVEYLVTGALPVITSLLVISEHEMRLELCRTLQGLLEELSALVTKADPSPALREAVVELLPLFGGKARNNMDDETEKAIMGPTNMGISHRVLLFTCRESFFQFRTDFAVLLGVHDVKRSLGPGMWKHAKLLDLQADSMPPHEQGDETRADDYGTDRFLNFNRKSLLSQATGGVTSAGEAAISKRLARLTSQTTELQDLRRQHTTSFLQVSSAEQRQHSLAWFVVAMLESGTNLPERLQADALQLLRCGVYANEPLRVVPGVGGRHARENFRRFVCGRPAVKLGATTKGCEKLLHWVQTSYATAGASRVALKYIYSPCAEVSTAARQLLIALLEGGNKEVLDLVFRDLTQRDARTIAHVERLFKFLSSSIRGLVHTAETFFKTVVQGPQRLLGRHSWMRNARSLKGLRIASEEPLPELQLVPDDLQMHIDKVKEGCELVRLLQLLTEGHHSDMQNLLHTQPHSRISVDLVTELVEVSESLQPMALESLTFGARHLGLLLLQTLHALTEFVQGPCPANVQMVSNSNLIKSLDVLISGAMLRALLDRDATQELPFFAHVASLMDQQDLWAANITGASLICCLQTSALVLVKSLFEGAKGSTVKLLMSKINIPIVTKNLYTIYDLSMWIDLASHRKDIPDEIRPLVCWEDTCPRVAEWARANKPMAAYSSTDPFLLGDDEVPGAEVSLNLARTANLMATVSYTHISLLRLLAQEEDVEHIADATNALQLMEINDPEIYTFFQSQVACVEVVFLDKVQKVYFPMPEMCLAAAETKARTAFEAKLLRLPRTNPQERLKGFCDVAKLAVFEIQHMEQMRSDRFSRWLIHNRRLLLEGPFHVAMLICFLLVIVYRSSDRDVYAHKDGAAYTIRILGSVHLALSLLAMVRYAKISAPINQFQQQQKRQRQQRQQATASAKMKEDSTEFLFHSQQSELDNLYTSSNLSRTVMQTLDLAVSLAIDADFLVRLVSFLVSAYALLQRPFIYSIHLMLFLEHPSAVSVIIAVRNVSGRIAIILLLGVFVVTMFAFLAFDNFYDSLEEAFKDAYCPLTMQSGDDWHQGCQVDTLTLFQVVAVHIQTLFVNIIMGLVIDSFLSIRLEEKVVLPLSPLPHTPSGS</sequence>
<keyword evidence="14" id="KW-1185">Reference proteome</keyword>
<keyword evidence="3 11" id="KW-0812">Transmembrane</keyword>
<evidence type="ECO:0000256" key="8">
    <source>
        <dbReference type="ARBA" id="ARBA00023286"/>
    </source>
</evidence>
<gene>
    <name evidence="13" type="ORF">CYMTET_20382</name>
</gene>
<feature type="region of interest" description="Disordered" evidence="10">
    <location>
        <begin position="133"/>
        <end position="159"/>
    </location>
</feature>
<evidence type="ECO:0000256" key="1">
    <source>
        <dbReference type="ARBA" id="ARBA00004127"/>
    </source>
</evidence>
<dbReference type="InterPro" id="IPR035910">
    <property type="entry name" value="RyR/IP3R_RIH_dom_sf"/>
</dbReference>
<accession>A0AAE0G465</accession>
<feature type="transmembrane region" description="Helical" evidence="11">
    <location>
        <begin position="2673"/>
        <end position="2694"/>
    </location>
</feature>
<reference evidence="13 14" key="1">
    <citation type="journal article" date="2015" name="Genome Biol. Evol.">
        <title>Comparative Genomics of a Bacterivorous Green Alga Reveals Evolutionary Causalities and Consequences of Phago-Mixotrophic Mode of Nutrition.</title>
        <authorList>
            <person name="Burns J.A."/>
            <person name="Paasch A."/>
            <person name="Narechania A."/>
            <person name="Kim E."/>
        </authorList>
    </citation>
    <scope>NUCLEOTIDE SEQUENCE [LARGE SCALE GENOMIC DNA]</scope>
    <source>
        <strain evidence="13 14">PLY_AMNH</strain>
    </source>
</reference>
<organism evidence="13 14">
    <name type="scientific">Cymbomonas tetramitiformis</name>
    <dbReference type="NCBI Taxonomy" id="36881"/>
    <lineage>
        <taxon>Eukaryota</taxon>
        <taxon>Viridiplantae</taxon>
        <taxon>Chlorophyta</taxon>
        <taxon>Pyramimonadophyceae</taxon>
        <taxon>Pyramimonadales</taxon>
        <taxon>Pyramimonadaceae</taxon>
        <taxon>Cymbomonas</taxon>
    </lineage>
</organism>
<evidence type="ECO:0000256" key="9">
    <source>
        <dbReference type="ARBA" id="ARBA00023303"/>
    </source>
</evidence>
<dbReference type="Proteomes" id="UP001190700">
    <property type="component" value="Unassembled WGS sequence"/>
</dbReference>
<evidence type="ECO:0000256" key="5">
    <source>
        <dbReference type="ARBA" id="ARBA00022989"/>
    </source>
</evidence>
<dbReference type="Gene3D" id="1.25.10.30">
    <property type="entry name" value="IP3 receptor type 1 binding core, RIH domain"/>
    <property type="match status" value="1"/>
</dbReference>
<dbReference type="SUPFAM" id="SSF82109">
    <property type="entry name" value="MIR domain"/>
    <property type="match status" value="2"/>
</dbReference>
<protein>
    <recommendedName>
        <fullName evidence="12">MIR domain-containing protein</fullName>
    </recommendedName>
</protein>
<evidence type="ECO:0000313" key="13">
    <source>
        <dbReference type="EMBL" id="KAK3271256.1"/>
    </source>
</evidence>